<dbReference type="EMBL" id="CP054212">
    <property type="protein sequence ID" value="QKJ88783.1"/>
    <property type="molecule type" value="Genomic_DNA"/>
</dbReference>
<dbReference type="Proteomes" id="UP000505325">
    <property type="component" value="Chromosome"/>
</dbReference>
<reference evidence="1 2" key="1">
    <citation type="submission" date="2020-06" db="EMBL/GenBank/DDBJ databases">
        <title>Genome sequence of Paramixta manurensis strain PD-1.</title>
        <authorList>
            <person name="Lee C.W."/>
            <person name="Kim J."/>
        </authorList>
    </citation>
    <scope>NUCLEOTIDE SEQUENCE [LARGE SCALE GENOMIC DNA]</scope>
    <source>
        <strain evidence="1 2">PD-1</strain>
    </source>
</reference>
<dbReference type="AlphaFoldDB" id="A0A6M8UUK4"/>
<evidence type="ECO:0000313" key="2">
    <source>
        <dbReference type="Proteomes" id="UP000505325"/>
    </source>
</evidence>
<organism evidence="1 2">
    <name type="scientific">Paramixta manurensis</name>
    <dbReference type="NCBI Taxonomy" id="2740817"/>
    <lineage>
        <taxon>Bacteria</taxon>
        <taxon>Pseudomonadati</taxon>
        <taxon>Pseudomonadota</taxon>
        <taxon>Gammaproteobacteria</taxon>
        <taxon>Enterobacterales</taxon>
        <taxon>Erwiniaceae</taxon>
        <taxon>Paramixta</taxon>
    </lineage>
</organism>
<dbReference type="Pfam" id="PF14189">
    <property type="entry name" value="DUF4312"/>
    <property type="match status" value="1"/>
</dbReference>
<gene>
    <name evidence="1" type="ORF">PMPD1_3872</name>
</gene>
<proteinExistence type="predicted"/>
<dbReference type="InterPro" id="IPR020037">
    <property type="entry name" value="DUF4312"/>
</dbReference>
<keyword evidence="2" id="KW-1185">Reference proteome</keyword>
<evidence type="ECO:0000313" key="1">
    <source>
        <dbReference type="EMBL" id="QKJ88783.1"/>
    </source>
</evidence>
<accession>A0A6M8UUK4</accession>
<name>A0A6M8UUK4_9GAMM</name>
<protein>
    <submittedName>
        <fullName evidence="1">DUF4312 family protein</fullName>
    </submittedName>
</protein>
<dbReference type="KEGG" id="pmak:PMPD1_3872"/>
<dbReference type="NCBIfam" id="TIGR03578">
    <property type="entry name" value="EF_0831"/>
    <property type="match status" value="1"/>
</dbReference>
<sequence length="99" mass="11282">MMKQQATTTVRVSGKGDTKAKAFSDALSRVQSTVLRSTNKILLRIEPQDVAVIHARESVKTEKFLFFFLARERRTFSVELEITVNMTVIDTDQVQFDTN</sequence>